<feature type="non-terminal residue" evidence="4">
    <location>
        <position position="1"/>
    </location>
</feature>
<feature type="domain" description="GH3 middle" evidence="3">
    <location>
        <begin position="1"/>
        <end position="61"/>
    </location>
</feature>
<keyword evidence="2" id="KW-0436">Ligase</keyword>
<dbReference type="Proteomes" id="UP000265520">
    <property type="component" value="Unassembled WGS sequence"/>
</dbReference>
<dbReference type="Pfam" id="PF23571">
    <property type="entry name" value="GH3_M"/>
    <property type="match status" value="1"/>
</dbReference>
<evidence type="ECO:0000259" key="3">
    <source>
        <dbReference type="Pfam" id="PF23571"/>
    </source>
</evidence>
<evidence type="ECO:0000313" key="5">
    <source>
        <dbReference type="Proteomes" id="UP000265520"/>
    </source>
</evidence>
<comment type="caution">
    <text evidence="4">The sequence shown here is derived from an EMBL/GenBank/DDBJ whole genome shotgun (WGS) entry which is preliminary data.</text>
</comment>
<dbReference type="PANTHER" id="PTHR31901:SF7">
    <property type="entry name" value="INDOLE-3-ACETIC ACID-AMIDO SYNTHETASE GH3.2-RELATED"/>
    <property type="match status" value="1"/>
</dbReference>
<reference evidence="4 5" key="1">
    <citation type="journal article" date="2018" name="Front. Plant Sci.">
        <title>Red Clover (Trifolium pratense) and Zigzag Clover (T. medium) - A Picture of Genomic Similarities and Differences.</title>
        <authorList>
            <person name="Dluhosova J."/>
            <person name="Istvanek J."/>
            <person name="Nedelnik J."/>
            <person name="Repkova J."/>
        </authorList>
    </citation>
    <scope>NUCLEOTIDE SEQUENCE [LARGE SCALE GENOMIC DNA]</scope>
    <source>
        <strain evidence="5">cv. 10/8</strain>
        <tissue evidence="4">Leaf</tissue>
    </source>
</reference>
<proteinExistence type="inferred from homology"/>
<dbReference type="AlphaFoldDB" id="A0A392SME2"/>
<dbReference type="GO" id="GO:0005737">
    <property type="term" value="C:cytoplasm"/>
    <property type="evidence" value="ECO:0007669"/>
    <property type="project" value="TreeGrafter"/>
</dbReference>
<evidence type="ECO:0000313" key="4">
    <source>
        <dbReference type="EMBL" id="MCI49567.1"/>
    </source>
</evidence>
<dbReference type="InterPro" id="IPR004993">
    <property type="entry name" value="GH3"/>
</dbReference>
<accession>A0A392SME2</accession>
<sequence>FEFLPHDDSSPTTLSRDSPPPKLVDLADVEIGKSYELIISTYSGLCRYRVGDILQIKQMNQSFRKRLKTLLNC</sequence>
<evidence type="ECO:0000256" key="1">
    <source>
        <dbReference type="ARBA" id="ARBA00008068"/>
    </source>
</evidence>
<protein>
    <submittedName>
        <fullName evidence="4">Putative indole-3-acetic acid-amido synthetase GH3.1-like</fullName>
    </submittedName>
</protein>
<keyword evidence="5" id="KW-1185">Reference proteome</keyword>
<evidence type="ECO:0000256" key="2">
    <source>
        <dbReference type="ARBA" id="ARBA00022598"/>
    </source>
</evidence>
<dbReference type="GO" id="GO:0016881">
    <property type="term" value="F:acid-amino acid ligase activity"/>
    <property type="evidence" value="ECO:0007669"/>
    <property type="project" value="TreeGrafter"/>
</dbReference>
<organism evidence="4 5">
    <name type="scientific">Trifolium medium</name>
    <dbReference type="NCBI Taxonomy" id="97028"/>
    <lineage>
        <taxon>Eukaryota</taxon>
        <taxon>Viridiplantae</taxon>
        <taxon>Streptophyta</taxon>
        <taxon>Embryophyta</taxon>
        <taxon>Tracheophyta</taxon>
        <taxon>Spermatophyta</taxon>
        <taxon>Magnoliopsida</taxon>
        <taxon>eudicotyledons</taxon>
        <taxon>Gunneridae</taxon>
        <taxon>Pentapetalae</taxon>
        <taxon>rosids</taxon>
        <taxon>fabids</taxon>
        <taxon>Fabales</taxon>
        <taxon>Fabaceae</taxon>
        <taxon>Papilionoideae</taxon>
        <taxon>50 kb inversion clade</taxon>
        <taxon>NPAAA clade</taxon>
        <taxon>Hologalegina</taxon>
        <taxon>IRL clade</taxon>
        <taxon>Trifolieae</taxon>
        <taxon>Trifolium</taxon>
    </lineage>
</organism>
<dbReference type="InterPro" id="IPR055377">
    <property type="entry name" value="GH3_M"/>
</dbReference>
<dbReference type="PANTHER" id="PTHR31901">
    <property type="entry name" value="GH3 DOMAIN-CONTAINING PROTEIN"/>
    <property type="match status" value="1"/>
</dbReference>
<dbReference type="EMBL" id="LXQA010403143">
    <property type="protein sequence ID" value="MCI49567.1"/>
    <property type="molecule type" value="Genomic_DNA"/>
</dbReference>
<name>A0A392SME2_9FABA</name>
<comment type="similarity">
    <text evidence="1">Belongs to the IAA-amido conjugating enzyme family.</text>
</comment>